<feature type="transmembrane region" description="Helical" evidence="1">
    <location>
        <begin position="85"/>
        <end position="105"/>
    </location>
</feature>
<feature type="chain" id="PRO_5009305759" evidence="2">
    <location>
        <begin position="23"/>
        <end position="588"/>
    </location>
</feature>
<dbReference type="WBParaSite" id="BXY_1015400.1">
    <property type="protein sequence ID" value="BXY_1015400.1"/>
    <property type="gene ID" value="BXY_1015400"/>
</dbReference>
<dbReference type="PANTHER" id="PTHR23028">
    <property type="entry name" value="ACETYLTRANSFERASE"/>
    <property type="match status" value="1"/>
</dbReference>
<keyword evidence="1" id="KW-1133">Transmembrane helix</keyword>
<feature type="transmembrane region" description="Helical" evidence="1">
    <location>
        <begin position="63"/>
        <end position="80"/>
    </location>
</feature>
<evidence type="ECO:0000259" key="3">
    <source>
        <dbReference type="Pfam" id="PF19040"/>
    </source>
</evidence>
<dbReference type="AlphaFoldDB" id="A0A1I7SAV7"/>
<feature type="signal peptide" evidence="2">
    <location>
        <begin position="1"/>
        <end position="22"/>
    </location>
</feature>
<keyword evidence="1" id="KW-0812">Transmembrane</keyword>
<dbReference type="GO" id="GO:0000271">
    <property type="term" value="P:polysaccharide biosynthetic process"/>
    <property type="evidence" value="ECO:0007669"/>
    <property type="project" value="TreeGrafter"/>
</dbReference>
<evidence type="ECO:0000313" key="5">
    <source>
        <dbReference type="WBParaSite" id="BXY_1015400.1"/>
    </source>
</evidence>
<feature type="domain" description="SGNH" evidence="3">
    <location>
        <begin position="153"/>
        <end position="239"/>
    </location>
</feature>
<keyword evidence="2" id="KW-0732">Signal</keyword>
<accession>A0A1I7SAV7</accession>
<protein>
    <submittedName>
        <fullName evidence="5">SGNH domain-containing protein</fullName>
    </submittedName>
</protein>
<dbReference type="GO" id="GO:0016020">
    <property type="term" value="C:membrane"/>
    <property type="evidence" value="ECO:0007669"/>
    <property type="project" value="TreeGrafter"/>
</dbReference>
<keyword evidence="1" id="KW-0472">Membrane</keyword>
<dbReference type="Pfam" id="PF19040">
    <property type="entry name" value="SGNH"/>
    <property type="match status" value="1"/>
</dbReference>
<organism evidence="4 5">
    <name type="scientific">Bursaphelenchus xylophilus</name>
    <name type="common">Pinewood nematode worm</name>
    <name type="synonym">Aphelenchoides xylophilus</name>
    <dbReference type="NCBI Taxonomy" id="6326"/>
    <lineage>
        <taxon>Eukaryota</taxon>
        <taxon>Metazoa</taxon>
        <taxon>Ecdysozoa</taxon>
        <taxon>Nematoda</taxon>
        <taxon>Chromadorea</taxon>
        <taxon>Rhabditida</taxon>
        <taxon>Tylenchina</taxon>
        <taxon>Tylenchomorpha</taxon>
        <taxon>Aphelenchoidea</taxon>
        <taxon>Aphelenchoididae</taxon>
        <taxon>Bursaphelenchus</taxon>
    </lineage>
</organism>
<evidence type="ECO:0000256" key="2">
    <source>
        <dbReference type="SAM" id="SignalP"/>
    </source>
</evidence>
<dbReference type="InterPro" id="IPR043968">
    <property type="entry name" value="SGNH"/>
</dbReference>
<reference evidence="5" key="1">
    <citation type="submission" date="2016-11" db="UniProtKB">
        <authorList>
            <consortium name="WormBaseParasite"/>
        </authorList>
    </citation>
    <scope>IDENTIFICATION</scope>
</reference>
<dbReference type="Proteomes" id="UP000095284">
    <property type="component" value="Unplaced"/>
</dbReference>
<dbReference type="PANTHER" id="PTHR23028:SF53">
    <property type="entry name" value="ACYL_TRANSF_3 DOMAIN-CONTAINING PROTEIN"/>
    <property type="match status" value="1"/>
</dbReference>
<evidence type="ECO:0000256" key="1">
    <source>
        <dbReference type="SAM" id="Phobius"/>
    </source>
</evidence>
<proteinExistence type="predicted"/>
<sequence length="588" mass="66681">MIIVVLLSALLLMPGFEHKSVAQESQSAMFFLSNYLNLPKTGYFDVSNQYPLFLHTWSLSVEIQFYLLAPAIFAVFGSLAKRREIFGYGFAMVLAACSLASQILLDEKYPNTSHMATFCRLWQFFCGFAASSCKAYSTDTTASKPATIDDSADKGAGTKEIVLIGNSLARDLFYSVKSSMSDVYGRFTMFATRVCMPFLPELFEKKECKGFAEDIIPILKEWKKPIDIVITIHSWYDLRVHALSKGDKYQTAIQDFYSALNEIAREAVCGQCEDFFFKQVAIGQKRADYEVENKSRQAPVSYDFKHFTTGITRASSRLFRALENLHTFELSEVLKIFPQLDIGARSFVQTNGTLYTPISQKACSAFAIMLCSAIPALGDLDTVARMHFAAETKFELHMVNEFYMTAASFPEVGDPRLAVMPGLSVNLLDQAEGYWFDGEMAEDEKAAYMNLLRPYLFHYLSMVNEFRIRGLNQFDVCFIMLLTICKYCDGEDELNKTISQFKGRVLAEYSEYLRRRYKEKSYDRLMSILLLYDKVVKFSIDSKNLQAQLEFLRSNGAKVSHQKEDDTVFSLPCILLLCEGSIKSGSMS</sequence>
<dbReference type="InterPro" id="IPR050879">
    <property type="entry name" value="Acyltransferase_3"/>
</dbReference>
<name>A0A1I7SAV7_BURXY</name>
<evidence type="ECO:0000313" key="4">
    <source>
        <dbReference type="Proteomes" id="UP000095284"/>
    </source>
</evidence>